<dbReference type="GO" id="GO:0032259">
    <property type="term" value="P:methylation"/>
    <property type="evidence" value="ECO:0007669"/>
    <property type="project" value="UniProtKB-KW"/>
</dbReference>
<dbReference type="EMBL" id="JAPNTZ010000001">
    <property type="protein sequence ID" value="MCY1136721.1"/>
    <property type="molecule type" value="Genomic_DNA"/>
</dbReference>
<gene>
    <name evidence="2" type="ORF">OWR29_01840</name>
</gene>
<keyword evidence="2" id="KW-0489">Methyltransferase</keyword>
<evidence type="ECO:0000259" key="1">
    <source>
        <dbReference type="Pfam" id="PF13649"/>
    </source>
</evidence>
<evidence type="ECO:0000313" key="3">
    <source>
        <dbReference type="Proteomes" id="UP001151002"/>
    </source>
</evidence>
<protein>
    <submittedName>
        <fullName evidence="2">Class I SAM-dependent methyltransferase</fullName>
    </submittedName>
</protein>
<dbReference type="InterPro" id="IPR041698">
    <property type="entry name" value="Methyltransf_25"/>
</dbReference>
<dbReference type="Gene3D" id="3.40.50.150">
    <property type="entry name" value="Vaccinia Virus protein VP39"/>
    <property type="match status" value="1"/>
</dbReference>
<sequence>MTAAALAVFDAALERAVAGAPGTLTVRHRSGAEHAVDTAAWCRGRLPGDLGLLDRCQGPTLDVGCGPGRLTYALNRRGHPALGIDISAAAVRLARARGATVLRRDVFGPLPGEGRWRHVLLADGNIGIGGDPVRLLRRCRELLAPDGLVHVELAPPDTPSWSGAARITAVGGAAGEPFRWAVLAAGDLPATAAAAGGLPVVRTWTEAGRWFATLGG</sequence>
<dbReference type="GO" id="GO:0008168">
    <property type="term" value="F:methyltransferase activity"/>
    <property type="evidence" value="ECO:0007669"/>
    <property type="project" value="UniProtKB-KW"/>
</dbReference>
<keyword evidence="2" id="KW-0808">Transferase</keyword>
<dbReference type="Proteomes" id="UP001151002">
    <property type="component" value="Unassembled WGS sequence"/>
</dbReference>
<dbReference type="InterPro" id="IPR029063">
    <property type="entry name" value="SAM-dependent_MTases_sf"/>
</dbReference>
<dbReference type="RefSeq" id="WP_267560487.1">
    <property type="nucleotide sequence ID" value="NZ_JAPNTZ010000001.1"/>
</dbReference>
<feature type="domain" description="Methyltransferase" evidence="1">
    <location>
        <begin position="61"/>
        <end position="147"/>
    </location>
</feature>
<comment type="caution">
    <text evidence="2">The sequence shown here is derived from an EMBL/GenBank/DDBJ whole genome shotgun (WGS) entry which is preliminary data.</text>
</comment>
<dbReference type="Pfam" id="PF13649">
    <property type="entry name" value="Methyltransf_25"/>
    <property type="match status" value="1"/>
</dbReference>
<proteinExistence type="predicted"/>
<keyword evidence="3" id="KW-1185">Reference proteome</keyword>
<name>A0ABT4AR60_9ACTN</name>
<reference evidence="2" key="1">
    <citation type="submission" date="2022-11" db="EMBL/GenBank/DDBJ databases">
        <authorList>
            <person name="Somphong A."/>
            <person name="Phongsopitanun W."/>
        </authorList>
    </citation>
    <scope>NUCLEOTIDE SEQUENCE</scope>
    <source>
        <strain evidence="2">Pm04-4</strain>
    </source>
</reference>
<evidence type="ECO:0000313" key="2">
    <source>
        <dbReference type="EMBL" id="MCY1136721.1"/>
    </source>
</evidence>
<accession>A0ABT4AR60</accession>
<dbReference type="SUPFAM" id="SSF53335">
    <property type="entry name" value="S-adenosyl-L-methionine-dependent methyltransferases"/>
    <property type="match status" value="1"/>
</dbReference>
<organism evidence="2 3">
    <name type="scientific">Paractinoplanes pyxinae</name>
    <dbReference type="NCBI Taxonomy" id="2997416"/>
    <lineage>
        <taxon>Bacteria</taxon>
        <taxon>Bacillati</taxon>
        <taxon>Actinomycetota</taxon>
        <taxon>Actinomycetes</taxon>
        <taxon>Micromonosporales</taxon>
        <taxon>Micromonosporaceae</taxon>
        <taxon>Paractinoplanes</taxon>
    </lineage>
</organism>